<feature type="compositionally biased region" description="Low complexity" evidence="1">
    <location>
        <begin position="266"/>
        <end position="276"/>
    </location>
</feature>
<evidence type="ECO:0000313" key="3">
    <source>
        <dbReference type="Proteomes" id="UP001607303"/>
    </source>
</evidence>
<dbReference type="AlphaFoldDB" id="A0ABD2C0Q8"/>
<proteinExistence type="predicted"/>
<feature type="compositionally biased region" description="Acidic residues" evidence="1">
    <location>
        <begin position="168"/>
        <end position="178"/>
    </location>
</feature>
<gene>
    <name evidence="2" type="ORF">V1477_011976</name>
</gene>
<accession>A0ABD2C0Q8</accession>
<dbReference type="Proteomes" id="UP001607303">
    <property type="component" value="Unassembled WGS sequence"/>
</dbReference>
<name>A0ABD2C0Q8_VESMC</name>
<reference evidence="2 3" key="1">
    <citation type="journal article" date="2024" name="Ann. Entomol. Soc. Am.">
        <title>Genomic analyses of the southern and eastern yellowjacket wasps (Hymenoptera: Vespidae) reveal evolutionary signatures of social life.</title>
        <authorList>
            <person name="Catto M.A."/>
            <person name="Caine P.B."/>
            <person name="Orr S.E."/>
            <person name="Hunt B.G."/>
            <person name="Goodisman M.A.D."/>
        </authorList>
    </citation>
    <scope>NUCLEOTIDE SEQUENCE [LARGE SCALE GENOMIC DNA]</scope>
    <source>
        <strain evidence="2">232</strain>
        <tissue evidence="2">Head and thorax</tissue>
    </source>
</reference>
<feature type="region of interest" description="Disordered" evidence="1">
    <location>
        <begin position="148"/>
        <end position="187"/>
    </location>
</feature>
<keyword evidence="3" id="KW-1185">Reference proteome</keyword>
<comment type="caution">
    <text evidence="2">The sequence shown here is derived from an EMBL/GenBank/DDBJ whole genome shotgun (WGS) entry which is preliminary data.</text>
</comment>
<feature type="region of interest" description="Disordered" evidence="1">
    <location>
        <begin position="218"/>
        <end position="291"/>
    </location>
</feature>
<dbReference type="EMBL" id="JAYRBN010000063">
    <property type="protein sequence ID" value="KAL2738617.1"/>
    <property type="molecule type" value="Genomic_DNA"/>
</dbReference>
<evidence type="ECO:0000256" key="1">
    <source>
        <dbReference type="SAM" id="MobiDB-lite"/>
    </source>
</evidence>
<sequence length="335" mass="36760">MSFAISDSTISPLGVLTRAKNFTWKLEKFYLTLRARERHRDAGNRNCAKETLSCESGNRATPLVTSTGPKLISTVLLAVSQASSSQALCFCPSFRAGQTHGFGKYIAPSSAGFAGYGGERVLVRRNAPVDCSFLKIRGIKHETATRSFPTTKNYTPADREATGVPEEKVEEEEEEEQEHLDRANPNGLELHVAPPERLLPGSLSKFAHLCLGGAEARSGKSLQLDSEKGSGEGHNFSREAMTSQPSWPPSQDTLKDSSANLMILQRPSSQSAALSSRRGRSRSRSDSVPEELTVESLHFLPSLLFHLHPRYNENESLGRTNKTILVYLVGNVFEL</sequence>
<organism evidence="2 3">
    <name type="scientific">Vespula maculifrons</name>
    <name type="common">Eastern yellow jacket</name>
    <name type="synonym">Wasp</name>
    <dbReference type="NCBI Taxonomy" id="7453"/>
    <lineage>
        <taxon>Eukaryota</taxon>
        <taxon>Metazoa</taxon>
        <taxon>Ecdysozoa</taxon>
        <taxon>Arthropoda</taxon>
        <taxon>Hexapoda</taxon>
        <taxon>Insecta</taxon>
        <taxon>Pterygota</taxon>
        <taxon>Neoptera</taxon>
        <taxon>Endopterygota</taxon>
        <taxon>Hymenoptera</taxon>
        <taxon>Apocrita</taxon>
        <taxon>Aculeata</taxon>
        <taxon>Vespoidea</taxon>
        <taxon>Vespidae</taxon>
        <taxon>Vespinae</taxon>
        <taxon>Vespula</taxon>
    </lineage>
</organism>
<feature type="compositionally biased region" description="Basic and acidic residues" evidence="1">
    <location>
        <begin position="225"/>
        <end position="237"/>
    </location>
</feature>
<protein>
    <submittedName>
        <fullName evidence="2">Uncharacterized protein</fullName>
    </submittedName>
</protein>
<evidence type="ECO:0000313" key="2">
    <source>
        <dbReference type="EMBL" id="KAL2738617.1"/>
    </source>
</evidence>
<feature type="compositionally biased region" description="Basic and acidic residues" evidence="1">
    <location>
        <begin position="157"/>
        <end position="167"/>
    </location>
</feature>
<feature type="compositionally biased region" description="Polar residues" evidence="1">
    <location>
        <begin position="240"/>
        <end position="260"/>
    </location>
</feature>